<reference evidence="1" key="1">
    <citation type="submission" date="2021-06" db="EMBL/GenBank/DDBJ databases">
        <authorList>
            <person name="Kallberg Y."/>
            <person name="Tangrot J."/>
            <person name="Rosling A."/>
        </authorList>
    </citation>
    <scope>NUCLEOTIDE SEQUENCE</scope>
    <source>
        <strain evidence="1">IN212</strain>
    </source>
</reference>
<gene>
    <name evidence="1" type="ORF">RFULGI_LOCUS11769</name>
</gene>
<evidence type="ECO:0000313" key="1">
    <source>
        <dbReference type="EMBL" id="CAG8725667.1"/>
    </source>
</evidence>
<proteinExistence type="predicted"/>
<protein>
    <submittedName>
        <fullName evidence="1">5144_t:CDS:1</fullName>
    </submittedName>
</protein>
<keyword evidence="2" id="KW-1185">Reference proteome</keyword>
<feature type="non-terminal residue" evidence="1">
    <location>
        <position position="1"/>
    </location>
</feature>
<dbReference type="Proteomes" id="UP000789396">
    <property type="component" value="Unassembled WGS sequence"/>
</dbReference>
<organism evidence="1 2">
    <name type="scientific">Racocetra fulgida</name>
    <dbReference type="NCBI Taxonomy" id="60492"/>
    <lineage>
        <taxon>Eukaryota</taxon>
        <taxon>Fungi</taxon>
        <taxon>Fungi incertae sedis</taxon>
        <taxon>Mucoromycota</taxon>
        <taxon>Glomeromycotina</taxon>
        <taxon>Glomeromycetes</taxon>
        <taxon>Diversisporales</taxon>
        <taxon>Gigasporaceae</taxon>
        <taxon>Racocetra</taxon>
    </lineage>
</organism>
<comment type="caution">
    <text evidence="1">The sequence shown here is derived from an EMBL/GenBank/DDBJ whole genome shotgun (WGS) entry which is preliminary data.</text>
</comment>
<evidence type="ECO:0000313" key="2">
    <source>
        <dbReference type="Proteomes" id="UP000789396"/>
    </source>
</evidence>
<dbReference type="Gene3D" id="1.10.150.20">
    <property type="entry name" value="5' to 3' exonuclease, C-terminal subdomain"/>
    <property type="match status" value="1"/>
</dbReference>
<dbReference type="AlphaFoldDB" id="A0A9N9NEV1"/>
<name>A0A9N9NEV1_9GLOM</name>
<dbReference type="EMBL" id="CAJVPZ010026460">
    <property type="protein sequence ID" value="CAG8725667.1"/>
    <property type="molecule type" value="Genomic_DNA"/>
</dbReference>
<accession>A0A9N9NEV1</accession>
<sequence length="73" mass="8136">MKDTRSILSAKLNIKPGQIKKLQDAGYKFLEDLKEASPLTLSKVQEALSIIRQIKSMCLTSALKTAQRVLLYG</sequence>
<dbReference type="OrthoDB" id="5957327at2759"/>